<evidence type="ECO:0000313" key="2">
    <source>
        <dbReference type="Proteomes" id="UP001458880"/>
    </source>
</evidence>
<dbReference type="EMBL" id="JASPKY010000082">
    <property type="protein sequence ID" value="KAK9738785.1"/>
    <property type="molecule type" value="Genomic_DNA"/>
</dbReference>
<keyword evidence="2" id="KW-1185">Reference proteome</keyword>
<gene>
    <name evidence="1" type="ORF">QE152_g9540</name>
</gene>
<reference evidence="1 2" key="1">
    <citation type="journal article" date="2024" name="BMC Genomics">
        <title>De novo assembly and annotation of Popillia japonica's genome with initial clues to its potential as an invasive pest.</title>
        <authorList>
            <person name="Cucini C."/>
            <person name="Boschi S."/>
            <person name="Funari R."/>
            <person name="Cardaioli E."/>
            <person name="Iannotti N."/>
            <person name="Marturano G."/>
            <person name="Paoli F."/>
            <person name="Bruttini M."/>
            <person name="Carapelli A."/>
            <person name="Frati F."/>
            <person name="Nardi F."/>
        </authorList>
    </citation>
    <scope>NUCLEOTIDE SEQUENCE [LARGE SCALE GENOMIC DNA]</scope>
    <source>
        <strain evidence="1">DMR45628</strain>
    </source>
</reference>
<proteinExistence type="predicted"/>
<name>A0AAW1LXS8_POPJA</name>
<dbReference type="Proteomes" id="UP001458880">
    <property type="component" value="Unassembled WGS sequence"/>
</dbReference>
<dbReference type="AlphaFoldDB" id="A0AAW1LXS8"/>
<organism evidence="1 2">
    <name type="scientific">Popillia japonica</name>
    <name type="common">Japanese beetle</name>
    <dbReference type="NCBI Taxonomy" id="7064"/>
    <lineage>
        <taxon>Eukaryota</taxon>
        <taxon>Metazoa</taxon>
        <taxon>Ecdysozoa</taxon>
        <taxon>Arthropoda</taxon>
        <taxon>Hexapoda</taxon>
        <taxon>Insecta</taxon>
        <taxon>Pterygota</taxon>
        <taxon>Neoptera</taxon>
        <taxon>Endopterygota</taxon>
        <taxon>Coleoptera</taxon>
        <taxon>Polyphaga</taxon>
        <taxon>Scarabaeiformia</taxon>
        <taxon>Scarabaeidae</taxon>
        <taxon>Rutelinae</taxon>
        <taxon>Popillia</taxon>
    </lineage>
</organism>
<accession>A0AAW1LXS8</accession>
<evidence type="ECO:0000313" key="1">
    <source>
        <dbReference type="EMBL" id="KAK9738785.1"/>
    </source>
</evidence>
<protein>
    <submittedName>
        <fullName evidence="1">Uncharacterized protein</fullName>
    </submittedName>
</protein>
<comment type="caution">
    <text evidence="1">The sequence shown here is derived from an EMBL/GenBank/DDBJ whole genome shotgun (WGS) entry which is preliminary data.</text>
</comment>
<sequence>MYFKLKDSVFNSVEVKLAFLNIFVGKSKEDIKIRKLSQNYTVEDVEPALKAIESEMSKKAVAKLYSRRC</sequence>